<evidence type="ECO:0000256" key="6">
    <source>
        <dbReference type="SAM" id="MobiDB-lite"/>
    </source>
</evidence>
<dbReference type="GO" id="GO:0008270">
    <property type="term" value="F:zinc ion binding"/>
    <property type="evidence" value="ECO:0007669"/>
    <property type="project" value="UniProtKB-KW"/>
</dbReference>
<feature type="compositionally biased region" description="Polar residues" evidence="6">
    <location>
        <begin position="15"/>
        <end position="24"/>
    </location>
</feature>
<feature type="compositionally biased region" description="Polar residues" evidence="6">
    <location>
        <begin position="244"/>
        <end position="268"/>
    </location>
</feature>
<dbReference type="Pfam" id="PF06839">
    <property type="entry name" value="Zn_ribbon_GRF"/>
    <property type="match status" value="1"/>
</dbReference>
<dbReference type="InterPro" id="IPR010666">
    <property type="entry name" value="Znf_GRF"/>
</dbReference>
<feature type="compositionally biased region" description="Basic and acidic residues" evidence="6">
    <location>
        <begin position="1"/>
        <end position="10"/>
    </location>
</feature>
<proteinExistence type="predicted"/>
<evidence type="ECO:0000256" key="5">
    <source>
        <dbReference type="SAM" id="Coils"/>
    </source>
</evidence>
<evidence type="ECO:0000256" key="2">
    <source>
        <dbReference type="ARBA" id="ARBA00022771"/>
    </source>
</evidence>
<dbReference type="AlphaFoldDB" id="A0A017SSD5"/>
<protein>
    <recommendedName>
        <fullName evidence="7">GRF-type domain-containing protein</fullName>
    </recommendedName>
</protein>
<keyword evidence="5" id="KW-0175">Coiled coil</keyword>
<gene>
    <name evidence="8" type="ORF">EURHEDRAFT_447292</name>
</gene>
<dbReference type="RefSeq" id="XP_040642868.1">
    <property type="nucleotide sequence ID" value="XM_040783661.1"/>
</dbReference>
<dbReference type="OrthoDB" id="430051at2759"/>
<accession>A0A017SSD5</accession>
<dbReference type="STRING" id="1388766.A0A017SSD5"/>
<dbReference type="Proteomes" id="UP000019804">
    <property type="component" value="Unassembled WGS sequence"/>
</dbReference>
<dbReference type="PROSITE" id="PS51999">
    <property type="entry name" value="ZF_GRF"/>
    <property type="match status" value="1"/>
</dbReference>
<dbReference type="EMBL" id="KK088412">
    <property type="protein sequence ID" value="EYE99180.1"/>
    <property type="molecule type" value="Genomic_DNA"/>
</dbReference>
<name>A0A017SSD5_ASPRC</name>
<evidence type="ECO:0000256" key="1">
    <source>
        <dbReference type="ARBA" id="ARBA00022723"/>
    </source>
</evidence>
<feature type="domain" description="GRF-type" evidence="7">
    <location>
        <begin position="40"/>
        <end position="87"/>
    </location>
</feature>
<feature type="compositionally biased region" description="Polar residues" evidence="6">
    <location>
        <begin position="100"/>
        <end position="109"/>
    </location>
</feature>
<feature type="coiled-coil region" evidence="5">
    <location>
        <begin position="348"/>
        <end position="375"/>
    </location>
</feature>
<reference evidence="9" key="1">
    <citation type="journal article" date="2014" name="Nat. Commun.">
        <title>Genomic adaptations of the halophilic Dead Sea filamentous fungus Eurotium rubrum.</title>
        <authorList>
            <person name="Kis-Papo T."/>
            <person name="Weig A.R."/>
            <person name="Riley R."/>
            <person name="Persoh D."/>
            <person name="Salamov A."/>
            <person name="Sun H."/>
            <person name="Lipzen A."/>
            <person name="Wasser S.P."/>
            <person name="Rambold G."/>
            <person name="Grigoriev I.V."/>
            <person name="Nevo E."/>
        </authorList>
    </citation>
    <scope>NUCLEOTIDE SEQUENCE [LARGE SCALE GENOMIC DNA]</scope>
    <source>
        <strain evidence="9">CBS 135680</strain>
    </source>
</reference>
<evidence type="ECO:0000256" key="4">
    <source>
        <dbReference type="PROSITE-ProRule" id="PRU01343"/>
    </source>
</evidence>
<dbReference type="HOGENOM" id="CLU_037645_1_0_1"/>
<feature type="region of interest" description="Disordered" evidence="6">
    <location>
        <begin position="100"/>
        <end position="145"/>
    </location>
</feature>
<feature type="region of interest" description="Disordered" evidence="6">
    <location>
        <begin position="190"/>
        <end position="282"/>
    </location>
</feature>
<dbReference type="GeneID" id="63698785"/>
<feature type="region of interest" description="Disordered" evidence="6">
    <location>
        <begin position="1"/>
        <end position="24"/>
    </location>
</feature>
<organism evidence="8 9">
    <name type="scientific">Aspergillus ruber (strain CBS 135680)</name>
    <dbReference type="NCBI Taxonomy" id="1388766"/>
    <lineage>
        <taxon>Eukaryota</taxon>
        <taxon>Fungi</taxon>
        <taxon>Dikarya</taxon>
        <taxon>Ascomycota</taxon>
        <taxon>Pezizomycotina</taxon>
        <taxon>Eurotiomycetes</taxon>
        <taxon>Eurotiomycetidae</taxon>
        <taxon>Eurotiales</taxon>
        <taxon>Aspergillaceae</taxon>
        <taxon>Aspergillus</taxon>
        <taxon>Aspergillus subgen. Aspergillus</taxon>
    </lineage>
</organism>
<evidence type="ECO:0000259" key="7">
    <source>
        <dbReference type="PROSITE" id="PS51999"/>
    </source>
</evidence>
<keyword evidence="1" id="KW-0479">Metal-binding</keyword>
<evidence type="ECO:0000256" key="3">
    <source>
        <dbReference type="ARBA" id="ARBA00022833"/>
    </source>
</evidence>
<sequence>MISPRKEPPHDAGGNTATASPRTSTAIPLNGLFINGTWRCNCPNRPPAIKLQTKNNGVNHGRWFWTCQQPQQNAGQRCNFFLWANDAEVREKTVVLSNSRCETENSNSEAGMDAPTTPSKRSRMSFGDKGDNGNGLLTPQTEHKIRDFFTPVSGTKSARMTMMEEDDNELFGDGGDIGIRKGMSFTDRLKQVQSANPEESPRKAPRTATDTSPGKQKISDIDNDEHLQTQRQGLFGTPSRPRFSPSQAQSFSPTQPLTQRSPSFSWTANRAPPSSAEFCTTPTPTKYKNVLASSPSSSQTAQQPSDLANQAISLLESQYVIIPRSTQEDLVELLNKFDLRMKGISRGRDISREALKKKDEEIMRLNEKVKNLERQREMDGAVLGGRWLDS</sequence>
<evidence type="ECO:0000313" key="8">
    <source>
        <dbReference type="EMBL" id="EYE99180.1"/>
    </source>
</evidence>
<keyword evidence="9" id="KW-1185">Reference proteome</keyword>
<feature type="compositionally biased region" description="Basic and acidic residues" evidence="6">
    <location>
        <begin position="217"/>
        <end position="228"/>
    </location>
</feature>
<keyword evidence="3" id="KW-0862">Zinc</keyword>
<evidence type="ECO:0000313" key="9">
    <source>
        <dbReference type="Proteomes" id="UP000019804"/>
    </source>
</evidence>
<keyword evidence="2 4" id="KW-0863">Zinc-finger</keyword>